<feature type="transmembrane region" description="Helical" evidence="3">
    <location>
        <begin position="129"/>
        <end position="147"/>
    </location>
</feature>
<proteinExistence type="predicted"/>
<feature type="compositionally biased region" description="Low complexity" evidence="2">
    <location>
        <begin position="269"/>
        <end position="285"/>
    </location>
</feature>
<dbReference type="Proteomes" id="UP000241085">
    <property type="component" value="Unassembled WGS sequence"/>
</dbReference>
<dbReference type="RefSeq" id="WP_107574766.1">
    <property type="nucleotide sequence ID" value="NZ_PZPL01000001.1"/>
</dbReference>
<evidence type="ECO:0000313" key="5">
    <source>
        <dbReference type="Proteomes" id="UP000241085"/>
    </source>
</evidence>
<sequence length="322" mass="34016">MSSDWLGGGVVWALAAVLWVAYLIPTWMRRRSYNATERNAVRLQQTLRILAETAEVPEHVRAEATAREVALQQRTLRATETRRRAEEKAQAMELAQAEKAAREALRRASATTEQSTRTEPGVLRWRQGAAAAVLVGMVAGLVGLVMLPFGGTAVVPSLGALLLVAGVATLLVLAPGRRRAAAPAAEASTSVPVSRRPAEVFEAELAQDAPAEEESAVAEEAASWTPKPLPKPLYLSRGTVAASAMASIDAVERLRAAAAEAELAQRAAAAAPEVAPIRTPRAAAPAPAPEAPRPTSRFASMGVVDGVDAIDLDRALQRRRGA</sequence>
<feature type="transmembrane region" description="Helical" evidence="3">
    <location>
        <begin position="6"/>
        <end position="24"/>
    </location>
</feature>
<protein>
    <recommendedName>
        <fullName evidence="6">Large exoprotein</fullName>
    </recommendedName>
</protein>
<keyword evidence="5" id="KW-1185">Reference proteome</keyword>
<gene>
    <name evidence="4" type="ORF">C1I63_10705</name>
</gene>
<organism evidence="4 5">
    <name type="scientific">Rathayibacter caricis DSM 15933</name>
    <dbReference type="NCBI Taxonomy" id="1328867"/>
    <lineage>
        <taxon>Bacteria</taxon>
        <taxon>Bacillati</taxon>
        <taxon>Actinomycetota</taxon>
        <taxon>Actinomycetes</taxon>
        <taxon>Micrococcales</taxon>
        <taxon>Microbacteriaceae</taxon>
        <taxon>Rathayibacter</taxon>
    </lineage>
</organism>
<evidence type="ECO:0000313" key="4">
    <source>
        <dbReference type="EMBL" id="PTL73275.1"/>
    </source>
</evidence>
<feature type="coiled-coil region" evidence="1">
    <location>
        <begin position="78"/>
        <end position="114"/>
    </location>
</feature>
<evidence type="ECO:0000256" key="3">
    <source>
        <dbReference type="SAM" id="Phobius"/>
    </source>
</evidence>
<dbReference type="EMBL" id="PZPL01000001">
    <property type="protein sequence ID" value="PTL73275.1"/>
    <property type="molecule type" value="Genomic_DNA"/>
</dbReference>
<keyword evidence="3" id="KW-0472">Membrane</keyword>
<evidence type="ECO:0000256" key="1">
    <source>
        <dbReference type="SAM" id="Coils"/>
    </source>
</evidence>
<comment type="caution">
    <text evidence="4">The sequence shown here is derived from an EMBL/GenBank/DDBJ whole genome shotgun (WGS) entry which is preliminary data.</text>
</comment>
<reference evidence="4 5" key="1">
    <citation type="submission" date="2018-03" db="EMBL/GenBank/DDBJ databases">
        <title>Bacteriophage NCPPB3778 and a type I-E CRISPR drive the evolution of the US Biological Select Agent, Rathayibacter toxicus.</title>
        <authorList>
            <person name="Davis E.W.II."/>
            <person name="Tabima J.F."/>
            <person name="Weisberg A.J."/>
            <person name="Dantas Lopes L."/>
            <person name="Wiseman M.S."/>
            <person name="Wiseman M.S."/>
            <person name="Pupko T."/>
            <person name="Belcher M.S."/>
            <person name="Sechler A.J."/>
            <person name="Tancos M.A."/>
            <person name="Schroeder B.K."/>
            <person name="Murray T.D."/>
            <person name="Luster D.G."/>
            <person name="Schneider W.L."/>
            <person name="Rogers E."/>
            <person name="Andreote F.D."/>
            <person name="Grunwald N.J."/>
            <person name="Putnam M.L."/>
            <person name="Chang J.H."/>
        </authorList>
    </citation>
    <scope>NUCLEOTIDE SEQUENCE [LARGE SCALE GENOMIC DNA]</scope>
    <source>
        <strain evidence="4 5">DSM 15933</strain>
    </source>
</reference>
<feature type="region of interest" description="Disordered" evidence="2">
    <location>
        <begin position="269"/>
        <end position="299"/>
    </location>
</feature>
<name>A0A2T4UUS1_9MICO</name>
<keyword evidence="3" id="KW-1133">Transmembrane helix</keyword>
<evidence type="ECO:0008006" key="6">
    <source>
        <dbReference type="Google" id="ProtNLM"/>
    </source>
</evidence>
<dbReference type="AlphaFoldDB" id="A0A2T4UUS1"/>
<evidence type="ECO:0000256" key="2">
    <source>
        <dbReference type="SAM" id="MobiDB-lite"/>
    </source>
</evidence>
<keyword evidence="3" id="KW-0812">Transmembrane</keyword>
<keyword evidence="1" id="KW-0175">Coiled coil</keyword>
<accession>A0A2T4UUS1</accession>
<feature type="transmembrane region" description="Helical" evidence="3">
    <location>
        <begin position="153"/>
        <end position="174"/>
    </location>
</feature>